<comment type="caution">
    <text evidence="1">The sequence shown here is derived from an EMBL/GenBank/DDBJ whole genome shotgun (WGS) entry which is preliminary data.</text>
</comment>
<gene>
    <name evidence="1" type="ORF">Ciccas_009798</name>
</gene>
<dbReference type="AlphaFoldDB" id="A0ABD2PYU1"/>
<accession>A0ABD2PYU1</accession>
<evidence type="ECO:0000313" key="1">
    <source>
        <dbReference type="EMBL" id="KAL3311621.1"/>
    </source>
</evidence>
<sequence length="86" mass="9201">MLRNAKEAIKKQAPETATCLFIGTALTAPISRALTSGNLLAAPVDGILPYRFGEMTSLLKPSLIWTGSMVLTKLRPSLYSAVPTPK</sequence>
<dbReference type="EMBL" id="JBJKFK010002107">
    <property type="protein sequence ID" value="KAL3311621.1"/>
    <property type="molecule type" value="Genomic_DNA"/>
</dbReference>
<name>A0ABD2PYU1_9PLAT</name>
<reference evidence="1 2" key="1">
    <citation type="submission" date="2024-11" db="EMBL/GenBank/DDBJ databases">
        <title>Adaptive evolution of stress response genes in parasites aligns with host niche diversity.</title>
        <authorList>
            <person name="Hahn C."/>
            <person name="Resl P."/>
        </authorList>
    </citation>
    <scope>NUCLEOTIDE SEQUENCE [LARGE SCALE GENOMIC DNA]</scope>
    <source>
        <strain evidence="1">EGGRZ-B1_66</strain>
        <tissue evidence="1">Body</tissue>
    </source>
</reference>
<evidence type="ECO:0000313" key="2">
    <source>
        <dbReference type="Proteomes" id="UP001626550"/>
    </source>
</evidence>
<organism evidence="1 2">
    <name type="scientific">Cichlidogyrus casuarinus</name>
    <dbReference type="NCBI Taxonomy" id="1844966"/>
    <lineage>
        <taxon>Eukaryota</taxon>
        <taxon>Metazoa</taxon>
        <taxon>Spiralia</taxon>
        <taxon>Lophotrochozoa</taxon>
        <taxon>Platyhelminthes</taxon>
        <taxon>Monogenea</taxon>
        <taxon>Monopisthocotylea</taxon>
        <taxon>Dactylogyridea</taxon>
        <taxon>Ancyrocephalidae</taxon>
        <taxon>Cichlidogyrus</taxon>
    </lineage>
</organism>
<dbReference type="Proteomes" id="UP001626550">
    <property type="component" value="Unassembled WGS sequence"/>
</dbReference>
<protein>
    <submittedName>
        <fullName evidence="1">Uncharacterized protein</fullName>
    </submittedName>
</protein>
<keyword evidence="2" id="KW-1185">Reference proteome</keyword>
<proteinExistence type="predicted"/>